<dbReference type="EMBL" id="NIHS01000072">
    <property type="protein sequence ID" value="PLT67912.1"/>
    <property type="molecule type" value="Genomic_DNA"/>
</dbReference>
<evidence type="ECO:0000313" key="6">
    <source>
        <dbReference type="Proteomes" id="UP000283981"/>
    </source>
</evidence>
<reference evidence="1" key="3">
    <citation type="submission" date="2023-01" db="EMBL/GenBank/DDBJ databases">
        <title>Human gut microbiome strain richness.</title>
        <authorList>
            <person name="Chen-Liaw A."/>
        </authorList>
    </citation>
    <scope>NUCLEOTIDE SEQUENCE</scope>
    <source>
        <strain evidence="1">RTP21484st1_H11_RTP21484_190118</strain>
    </source>
</reference>
<evidence type="ECO:0000313" key="1">
    <source>
        <dbReference type="EMBL" id="MDB8688049.1"/>
    </source>
</evidence>
<dbReference type="AlphaFoldDB" id="A0A2N5PNP5"/>
<proteinExistence type="predicted"/>
<dbReference type="Proteomes" id="UP000283981">
    <property type="component" value="Unassembled WGS sequence"/>
</dbReference>
<dbReference type="EMBL" id="QRIS01000055">
    <property type="protein sequence ID" value="RHG78565.1"/>
    <property type="molecule type" value="Genomic_DNA"/>
</dbReference>
<evidence type="ECO:0000313" key="2">
    <source>
        <dbReference type="EMBL" id="PLT67912.1"/>
    </source>
</evidence>
<name>A0A2N5PNP5_MEDGN</name>
<dbReference type="RefSeq" id="WP_009462047.1">
    <property type="nucleotide sequence ID" value="NZ_AP031447.1"/>
</dbReference>
<reference evidence="6 7" key="2">
    <citation type="submission" date="2018-08" db="EMBL/GenBank/DDBJ databases">
        <title>A genome reference for cultivated species of the human gut microbiota.</title>
        <authorList>
            <person name="Zou Y."/>
            <person name="Xue W."/>
            <person name="Luo G."/>
        </authorList>
    </citation>
    <scope>NUCLEOTIDE SEQUENCE [LARGE SCALE GENOMIC DNA]</scope>
    <source>
        <strain evidence="4 7">AF33-12</strain>
        <strain evidence="3 6">AM21-18</strain>
    </source>
</reference>
<dbReference type="Proteomes" id="UP000234891">
    <property type="component" value="Unassembled WGS sequence"/>
</dbReference>
<organism evidence="4 7">
    <name type="scientific">Mediterraneibacter gnavus</name>
    <name type="common">Ruminococcus gnavus</name>
    <dbReference type="NCBI Taxonomy" id="33038"/>
    <lineage>
        <taxon>Bacteria</taxon>
        <taxon>Bacillati</taxon>
        <taxon>Bacillota</taxon>
        <taxon>Clostridia</taxon>
        <taxon>Lachnospirales</taxon>
        <taxon>Lachnospiraceae</taxon>
        <taxon>Mediterraneibacter</taxon>
    </lineage>
</organism>
<comment type="caution">
    <text evidence="4">The sequence shown here is derived from an EMBL/GenBank/DDBJ whole genome shotgun (WGS) entry which is preliminary data.</text>
</comment>
<dbReference type="Proteomes" id="UP000285610">
    <property type="component" value="Unassembled WGS sequence"/>
</dbReference>
<evidence type="ECO:0000313" key="4">
    <source>
        <dbReference type="EMBL" id="RHM74477.1"/>
    </source>
</evidence>
<reference evidence="2 5" key="1">
    <citation type="journal article" date="2017" name="Genome Med.">
        <title>A novel Ruminococcus gnavus clade enriched in inflammatory bowel disease patients.</title>
        <authorList>
            <person name="Hall A.B."/>
            <person name="Yassour M."/>
            <person name="Sauk J."/>
            <person name="Garner A."/>
            <person name="Jiang X."/>
            <person name="Arthur T."/>
            <person name="Lagoudas G.K."/>
            <person name="Vatanen T."/>
            <person name="Fornelos N."/>
            <person name="Wilson R."/>
            <person name="Bertha M."/>
            <person name="Cohen M."/>
            <person name="Garber J."/>
            <person name="Khalili H."/>
            <person name="Gevers D."/>
            <person name="Ananthakrishnan A.N."/>
            <person name="Kugathasan S."/>
            <person name="Lander E.S."/>
            <person name="Blainey P."/>
            <person name="Vlamakis H."/>
            <person name="Xavier R.J."/>
            <person name="Huttenhower C."/>
        </authorList>
    </citation>
    <scope>NUCLEOTIDE SEQUENCE [LARGE SCALE GENOMIC DNA]</scope>
    <source>
        <strain evidence="2 5">RJX1124</strain>
    </source>
</reference>
<sequence length="65" mass="7840">MTDYCAFSKDHKCVKFTDYEITRHELEEADELCHGNWIEIQHLREYIDRLQALLIEHGITIPDEY</sequence>
<dbReference type="EMBL" id="JAQMLA010000060">
    <property type="protein sequence ID" value="MDB8688049.1"/>
    <property type="molecule type" value="Genomic_DNA"/>
</dbReference>
<protein>
    <submittedName>
        <fullName evidence="1">Mobility-associated LCxxNW protein</fullName>
    </submittedName>
</protein>
<evidence type="ECO:0000313" key="3">
    <source>
        <dbReference type="EMBL" id="RHG78565.1"/>
    </source>
</evidence>
<evidence type="ECO:0000313" key="5">
    <source>
        <dbReference type="Proteomes" id="UP000234891"/>
    </source>
</evidence>
<dbReference type="EMBL" id="QRQE01000027">
    <property type="protein sequence ID" value="RHM74477.1"/>
    <property type="molecule type" value="Genomic_DNA"/>
</dbReference>
<dbReference type="Proteomes" id="UP001212160">
    <property type="component" value="Unassembled WGS sequence"/>
</dbReference>
<evidence type="ECO:0000313" key="7">
    <source>
        <dbReference type="Proteomes" id="UP000285610"/>
    </source>
</evidence>
<gene>
    <name evidence="2" type="ORF">CDL26_16520</name>
    <name evidence="3" type="ORF">DW243_17545</name>
    <name evidence="4" type="ORF">DWZ50_11445</name>
    <name evidence="1" type="ORF">PNW85_15495</name>
</gene>
<accession>A0A2N5PNP5</accession>
<dbReference type="NCBIfam" id="NF033850">
    <property type="entry name" value="LCxxNW"/>
    <property type="match status" value="1"/>
</dbReference>